<comment type="subcellular location">
    <subcellularLocation>
        <location evidence="2">Golgi apparatus membrane</location>
        <topology evidence="2">Single-pass type II membrane protein</topology>
    </subcellularLocation>
</comment>
<gene>
    <name evidence="9" type="ORF">F3Y22_tig00110327pilonHSYRG00146</name>
</gene>
<evidence type="ECO:0000313" key="9">
    <source>
        <dbReference type="EMBL" id="KAE8710190.1"/>
    </source>
</evidence>
<dbReference type="GO" id="GO:0004106">
    <property type="term" value="F:chorismate mutase activity"/>
    <property type="evidence" value="ECO:0007669"/>
    <property type="project" value="UniProtKB-EC"/>
</dbReference>
<dbReference type="InterPro" id="IPR049625">
    <property type="entry name" value="Glyco_transf_61_cat"/>
</dbReference>
<evidence type="ECO:0000256" key="7">
    <source>
        <dbReference type="ARBA" id="ARBA00023235"/>
    </source>
</evidence>
<evidence type="ECO:0000256" key="3">
    <source>
        <dbReference type="ARBA" id="ARBA00012404"/>
    </source>
</evidence>
<accession>A0A6A3AZR1</accession>
<dbReference type="PANTHER" id="PTHR20961">
    <property type="entry name" value="GLYCOSYLTRANSFERASE"/>
    <property type="match status" value="1"/>
</dbReference>
<dbReference type="Gene3D" id="1.10.590.10">
    <property type="entry name" value="Chorismate mutase, AroQ class superfamily, eukaryotic"/>
    <property type="match status" value="1"/>
</dbReference>
<dbReference type="Proteomes" id="UP000436088">
    <property type="component" value="Unassembled WGS sequence"/>
</dbReference>
<comment type="catalytic activity">
    <reaction evidence="1">
        <text>chorismate = prephenate</text>
        <dbReference type="Rhea" id="RHEA:13897"/>
        <dbReference type="ChEBI" id="CHEBI:29748"/>
        <dbReference type="ChEBI" id="CHEBI:29934"/>
        <dbReference type="EC" id="5.4.99.5"/>
    </reaction>
</comment>
<keyword evidence="7" id="KW-0413">Isomerase</keyword>
<dbReference type="EC" id="5.4.99.5" evidence="3"/>
<dbReference type="InterPro" id="IPR008238">
    <property type="entry name" value="Chorismate_mutase_AroQ_euk"/>
</dbReference>
<keyword evidence="6" id="KW-0325">Glycoprotein</keyword>
<protein>
    <recommendedName>
        <fullName evidence="3">chorismate mutase</fullName>
        <ecNumber evidence="3">5.4.99.5</ecNumber>
    </recommendedName>
</protein>
<name>A0A6A3AZR1_HIBSY</name>
<evidence type="ECO:0000256" key="1">
    <source>
        <dbReference type="ARBA" id="ARBA00000824"/>
    </source>
</evidence>
<dbReference type="GO" id="GO:0009073">
    <property type="term" value="P:aromatic amino acid family biosynthetic process"/>
    <property type="evidence" value="ECO:0007669"/>
    <property type="project" value="InterPro"/>
</dbReference>
<dbReference type="InterPro" id="IPR036263">
    <property type="entry name" value="Chorismate_II_sf"/>
</dbReference>
<evidence type="ECO:0000256" key="5">
    <source>
        <dbReference type="ARBA" id="ARBA00022679"/>
    </source>
</evidence>
<evidence type="ECO:0000256" key="2">
    <source>
        <dbReference type="ARBA" id="ARBA00004323"/>
    </source>
</evidence>
<dbReference type="Pfam" id="PF04577">
    <property type="entry name" value="Glyco_transf_61"/>
    <property type="match status" value="1"/>
</dbReference>
<dbReference type="InterPro" id="IPR037039">
    <property type="entry name" value="CM_AroQ_sf_eucaryotic"/>
</dbReference>
<keyword evidence="10" id="KW-1185">Reference proteome</keyword>
<proteinExistence type="predicted"/>
<keyword evidence="5" id="KW-0808">Transferase</keyword>
<dbReference type="InterPro" id="IPR007657">
    <property type="entry name" value="Glycosyltransferase_61"/>
</dbReference>
<keyword evidence="4" id="KW-0328">Glycosyltransferase</keyword>
<dbReference type="AlphaFoldDB" id="A0A6A3AZR1"/>
<dbReference type="EMBL" id="VEPZ02000933">
    <property type="protein sequence ID" value="KAE8710190.1"/>
    <property type="molecule type" value="Genomic_DNA"/>
</dbReference>
<dbReference type="GO" id="GO:0016763">
    <property type="term" value="F:pentosyltransferase activity"/>
    <property type="evidence" value="ECO:0007669"/>
    <property type="project" value="UniProtKB-ARBA"/>
</dbReference>
<dbReference type="SUPFAM" id="SSF48600">
    <property type="entry name" value="Chorismate mutase II"/>
    <property type="match status" value="2"/>
</dbReference>
<evidence type="ECO:0000259" key="8">
    <source>
        <dbReference type="Pfam" id="PF04577"/>
    </source>
</evidence>
<sequence length="639" mass="72019">MKKINGSSKAAVATVLFCFLLVWFHTMSLSMSSISRINNIIAATSSSWSSSTFTLKKNQETRVEIATVASQQNRQLLPRVITCNRSYIRYDLCTVNGSTVLDFASSTFFTVDPTNAIHVEKIKPYPRKYEDYIMGQIKELTLVSGPSSPKCTIQHEAPAIVFSAGGYTGNLFHAFNDGFIPLFITINSIYPDRDFIIVVSEYHDWWYSKYVELLKVFSKHPIISLEKDNVTHCFPSATLGLISHGFMTIDPTVIPSSKTLLHFRELLAKAYNQNHIPSPPLGLKPERRPRLVLTCRGNDVSSRRILNQEEMIRVMKEVGFDVIVFEPNRYTPLNNAYALLNSSHMMIGVHGAALTHALFLRPGSVFMQVVPIGTEWAADAFYGRIAKGINLKYLEYKIRVEESSLIEKYGKDNILLKDPSVLQKKGWPTEIMDIYLKQQNVKLDLVLHLCAGSININIKVWNVYFAELLSRLVEAGDDGNCGSAAVCDTMCLQALSKRIHYGKFVAEAKFRESPAVYEDAIRAKVKFLSHFSRTILLVWDTSYSQLTNFLPFLWNVHLTGPVSTDGVTNIRDSRTAVKKRGDMKARAYGQELNFSQAGVAAVSDPVYKIKPSLVADLCGDWIMPLTKEVQVEYLFRRLD</sequence>
<evidence type="ECO:0000256" key="4">
    <source>
        <dbReference type="ARBA" id="ARBA00022676"/>
    </source>
</evidence>
<dbReference type="PROSITE" id="PS51169">
    <property type="entry name" value="CHORISMATE_MUT_3"/>
    <property type="match status" value="1"/>
</dbReference>
<dbReference type="GO" id="GO:0046417">
    <property type="term" value="P:chorismate metabolic process"/>
    <property type="evidence" value="ECO:0007669"/>
    <property type="project" value="InterPro"/>
</dbReference>
<organism evidence="9 10">
    <name type="scientific">Hibiscus syriacus</name>
    <name type="common">Rose of Sharon</name>
    <dbReference type="NCBI Taxonomy" id="106335"/>
    <lineage>
        <taxon>Eukaryota</taxon>
        <taxon>Viridiplantae</taxon>
        <taxon>Streptophyta</taxon>
        <taxon>Embryophyta</taxon>
        <taxon>Tracheophyta</taxon>
        <taxon>Spermatophyta</taxon>
        <taxon>Magnoliopsida</taxon>
        <taxon>eudicotyledons</taxon>
        <taxon>Gunneridae</taxon>
        <taxon>Pentapetalae</taxon>
        <taxon>rosids</taxon>
        <taxon>malvids</taxon>
        <taxon>Malvales</taxon>
        <taxon>Malvaceae</taxon>
        <taxon>Malvoideae</taxon>
        <taxon>Hibiscus</taxon>
    </lineage>
</organism>
<comment type="caution">
    <text evidence="9">The sequence shown here is derived from an EMBL/GenBank/DDBJ whole genome shotgun (WGS) entry which is preliminary data.</text>
</comment>
<feature type="domain" description="Glycosyltransferase 61 catalytic" evidence="8">
    <location>
        <begin position="259"/>
        <end position="366"/>
    </location>
</feature>
<reference evidence="9" key="1">
    <citation type="submission" date="2019-09" db="EMBL/GenBank/DDBJ databases">
        <title>Draft genome information of white flower Hibiscus syriacus.</title>
        <authorList>
            <person name="Kim Y.-M."/>
        </authorList>
    </citation>
    <scope>NUCLEOTIDE SEQUENCE [LARGE SCALE GENOMIC DNA]</scope>
    <source>
        <strain evidence="9">YM2019G1</strain>
    </source>
</reference>
<dbReference type="PANTHER" id="PTHR20961:SF103">
    <property type="entry name" value="PUTATIVE-RELATED"/>
    <property type="match status" value="1"/>
</dbReference>
<evidence type="ECO:0000256" key="6">
    <source>
        <dbReference type="ARBA" id="ARBA00023180"/>
    </source>
</evidence>
<dbReference type="GO" id="GO:0000139">
    <property type="term" value="C:Golgi membrane"/>
    <property type="evidence" value="ECO:0007669"/>
    <property type="project" value="UniProtKB-SubCell"/>
</dbReference>
<dbReference type="UniPathway" id="UPA00120">
    <property type="reaction ID" value="UER00203"/>
</dbReference>
<evidence type="ECO:0000313" key="10">
    <source>
        <dbReference type="Proteomes" id="UP000436088"/>
    </source>
</evidence>